<dbReference type="Proteomes" id="UP000248856">
    <property type="component" value="Unassembled WGS sequence"/>
</dbReference>
<proteinExistence type="predicted"/>
<organism evidence="1 2">
    <name type="scientific">Paracidovorax anthurii</name>
    <dbReference type="NCBI Taxonomy" id="78229"/>
    <lineage>
        <taxon>Bacteria</taxon>
        <taxon>Pseudomonadati</taxon>
        <taxon>Pseudomonadota</taxon>
        <taxon>Betaproteobacteria</taxon>
        <taxon>Burkholderiales</taxon>
        <taxon>Comamonadaceae</taxon>
        <taxon>Paracidovorax</taxon>
    </lineage>
</organism>
<name>A0A328YQP5_9BURK</name>
<keyword evidence="2" id="KW-1185">Reference proteome</keyword>
<evidence type="ECO:0000313" key="1">
    <source>
        <dbReference type="EMBL" id="RAR75980.1"/>
    </source>
</evidence>
<sequence>MTPSASPAGVRAAPAAPTGVPFTLYAAHGRVYASNVRDKLIDLGRLDREGGGYAYRLDSDPKVASGGFESAEHALAGIAGAVTFLFLDGQFTALADVGGERPDLIDAPQIHVTMDTQCRSEPSIAVDV</sequence>
<dbReference type="EMBL" id="QLTA01000058">
    <property type="protein sequence ID" value="RAR75980.1"/>
    <property type="molecule type" value="Genomic_DNA"/>
</dbReference>
<dbReference type="AlphaFoldDB" id="A0A328YQP5"/>
<accession>A0A328YQP5</accession>
<evidence type="ECO:0000313" key="2">
    <source>
        <dbReference type="Proteomes" id="UP000248856"/>
    </source>
</evidence>
<protein>
    <submittedName>
        <fullName evidence="1">Uncharacterized protein</fullName>
    </submittedName>
</protein>
<reference evidence="1 2" key="1">
    <citation type="submission" date="2018-06" db="EMBL/GenBank/DDBJ databases">
        <title>Genomic Encyclopedia of Archaeal and Bacterial Type Strains, Phase II (KMG-II): from individual species to whole genera.</title>
        <authorList>
            <person name="Goeker M."/>
        </authorList>
    </citation>
    <scope>NUCLEOTIDE SEQUENCE [LARGE SCALE GENOMIC DNA]</scope>
    <source>
        <strain evidence="1 2">CFPB 3232</strain>
    </source>
</reference>
<dbReference type="RefSeq" id="WP_111881413.1">
    <property type="nucleotide sequence ID" value="NZ_QLTA01000058.1"/>
</dbReference>
<gene>
    <name evidence="1" type="ORF">AX018_105822</name>
</gene>
<dbReference type="OrthoDB" id="6563456at2"/>
<comment type="caution">
    <text evidence="1">The sequence shown here is derived from an EMBL/GenBank/DDBJ whole genome shotgun (WGS) entry which is preliminary data.</text>
</comment>